<dbReference type="GO" id="GO:0016020">
    <property type="term" value="C:membrane"/>
    <property type="evidence" value="ECO:0007669"/>
    <property type="project" value="UniProtKB-SubCell"/>
</dbReference>
<dbReference type="PROSITE" id="PS50850">
    <property type="entry name" value="MFS"/>
    <property type="match status" value="1"/>
</dbReference>
<keyword evidence="5 7" id="KW-0472">Membrane</keyword>
<dbReference type="Gene3D" id="1.20.1250.20">
    <property type="entry name" value="MFS general substrate transporter like domains"/>
    <property type="match status" value="1"/>
</dbReference>
<proteinExistence type="predicted"/>
<keyword evidence="2" id="KW-0813">Transport</keyword>
<feature type="transmembrane region" description="Helical" evidence="7">
    <location>
        <begin position="227"/>
        <end position="252"/>
    </location>
</feature>
<feature type="transmembrane region" description="Helical" evidence="7">
    <location>
        <begin position="140"/>
        <end position="161"/>
    </location>
</feature>
<evidence type="ECO:0000256" key="5">
    <source>
        <dbReference type="ARBA" id="ARBA00023136"/>
    </source>
</evidence>
<feature type="domain" description="Major facilitator superfamily (MFS) profile" evidence="8">
    <location>
        <begin position="138"/>
        <end position="321"/>
    </location>
</feature>
<keyword evidence="4 7" id="KW-1133">Transmembrane helix</keyword>
<dbReference type="InterPro" id="IPR036259">
    <property type="entry name" value="MFS_trans_sf"/>
</dbReference>
<accession>A0A6L5XJS4</accession>
<comment type="caution">
    <text evidence="9">The sequence shown here is derived from an EMBL/GenBank/DDBJ whole genome shotgun (WGS) entry which is preliminary data.</text>
</comment>
<dbReference type="SUPFAM" id="SSF103473">
    <property type="entry name" value="MFS general substrate transporter"/>
    <property type="match status" value="1"/>
</dbReference>
<evidence type="ECO:0000313" key="10">
    <source>
        <dbReference type="Proteomes" id="UP000477488"/>
    </source>
</evidence>
<dbReference type="Pfam" id="PF07690">
    <property type="entry name" value="MFS_1"/>
    <property type="match status" value="1"/>
</dbReference>
<keyword evidence="3 7" id="KW-0812">Transmembrane</keyword>
<feature type="transmembrane region" description="Helical" evidence="7">
    <location>
        <begin position="291"/>
        <end position="312"/>
    </location>
</feature>
<dbReference type="GO" id="GO:0022857">
    <property type="term" value="F:transmembrane transporter activity"/>
    <property type="evidence" value="ECO:0007669"/>
    <property type="project" value="InterPro"/>
</dbReference>
<evidence type="ECO:0000256" key="1">
    <source>
        <dbReference type="ARBA" id="ARBA00004141"/>
    </source>
</evidence>
<feature type="transmembrane region" description="Helical" evidence="7">
    <location>
        <begin position="204"/>
        <end position="221"/>
    </location>
</feature>
<dbReference type="PANTHER" id="PTHR43385">
    <property type="entry name" value="RIBOFLAVIN TRANSPORTER RIBJ"/>
    <property type="match status" value="1"/>
</dbReference>
<dbReference type="PANTHER" id="PTHR43385:SF1">
    <property type="entry name" value="RIBOFLAVIN TRANSPORTER RIBJ"/>
    <property type="match status" value="1"/>
</dbReference>
<comment type="subcellular location">
    <subcellularLocation>
        <location evidence="1">Membrane</location>
        <topology evidence="1">Multi-pass membrane protein</topology>
    </subcellularLocation>
</comment>
<name>A0A6L5XJS4_9BACT</name>
<evidence type="ECO:0000256" key="6">
    <source>
        <dbReference type="SAM" id="MobiDB-lite"/>
    </source>
</evidence>
<evidence type="ECO:0000256" key="2">
    <source>
        <dbReference type="ARBA" id="ARBA00022448"/>
    </source>
</evidence>
<evidence type="ECO:0000313" key="9">
    <source>
        <dbReference type="EMBL" id="MSS27460.1"/>
    </source>
</evidence>
<reference evidence="9 10" key="1">
    <citation type="submission" date="2019-09" db="EMBL/GenBank/DDBJ databases">
        <title>In-depth cultivation of the pig gut microbiome towards novel bacterial diversity and tailored functional studies.</title>
        <authorList>
            <person name="Wylensek D."/>
            <person name="Hitch T.C.A."/>
            <person name="Clavel T."/>
        </authorList>
    </citation>
    <scope>NUCLEOTIDE SEQUENCE [LARGE SCALE GENOMIC DNA]</scope>
    <source>
        <strain evidence="9 10">PG-178-WT-4</strain>
    </source>
</reference>
<gene>
    <name evidence="9" type="ORF">FYJ44_05215</name>
</gene>
<dbReference type="InterPro" id="IPR011701">
    <property type="entry name" value="MFS"/>
</dbReference>
<dbReference type="AlphaFoldDB" id="A0A6L5XJS4"/>
<feature type="region of interest" description="Disordered" evidence="6">
    <location>
        <begin position="29"/>
        <end position="56"/>
    </location>
</feature>
<sequence length="321" mass="34445">MRLLSDGLYPGKMAAVPHLWPHVRLRRGSDLSSARGARPQMVARSQSAGHGRHRSGIGHRLFADGSGIQLDHRKPQLALRLPLLRRHHGPHFLPAGPSAHRAAGRLVAARTDADQSGANGKPARYRDYTYEESIRSGQFWLLYLTYFFTASAGLLVTGHIAAFGTDSGLTPGLAAGAVMALTITNAATRVGSGYFADRFGSKRYFTIISLIQGVALGALYYTGSSPALLWLTAAVIGWNYGAIFTLFPALCVQFFGSGAQNSNYGLLFTAWGIAGFFGPFSGGFLRDMTGTYITPFIMASALGFLALILVLINRPPAPKEA</sequence>
<protein>
    <submittedName>
        <fullName evidence="9">OFA family MFS transporter</fullName>
    </submittedName>
</protein>
<keyword evidence="10" id="KW-1185">Reference proteome</keyword>
<evidence type="ECO:0000256" key="4">
    <source>
        <dbReference type="ARBA" id="ARBA00022989"/>
    </source>
</evidence>
<dbReference type="EMBL" id="VUMH01000004">
    <property type="protein sequence ID" value="MSS27460.1"/>
    <property type="molecule type" value="Genomic_DNA"/>
</dbReference>
<dbReference type="InterPro" id="IPR020846">
    <property type="entry name" value="MFS_dom"/>
</dbReference>
<evidence type="ECO:0000259" key="8">
    <source>
        <dbReference type="PROSITE" id="PS50850"/>
    </source>
</evidence>
<organism evidence="9 10">
    <name type="scientific">Desulfovibrio porci</name>
    <dbReference type="NCBI Taxonomy" id="2605782"/>
    <lineage>
        <taxon>Bacteria</taxon>
        <taxon>Pseudomonadati</taxon>
        <taxon>Thermodesulfobacteriota</taxon>
        <taxon>Desulfovibrionia</taxon>
        <taxon>Desulfovibrionales</taxon>
        <taxon>Desulfovibrionaceae</taxon>
        <taxon>Desulfovibrio</taxon>
    </lineage>
</organism>
<evidence type="ECO:0000256" key="7">
    <source>
        <dbReference type="SAM" id="Phobius"/>
    </source>
</evidence>
<evidence type="ECO:0000256" key="3">
    <source>
        <dbReference type="ARBA" id="ARBA00022692"/>
    </source>
</evidence>
<feature type="transmembrane region" description="Helical" evidence="7">
    <location>
        <begin position="173"/>
        <end position="192"/>
    </location>
</feature>
<dbReference type="InterPro" id="IPR052983">
    <property type="entry name" value="MFS_Riboflavin_Transporter"/>
</dbReference>
<dbReference type="Proteomes" id="UP000477488">
    <property type="component" value="Unassembled WGS sequence"/>
</dbReference>
<feature type="transmembrane region" description="Helical" evidence="7">
    <location>
        <begin position="264"/>
        <end position="285"/>
    </location>
</feature>